<accession>A0A250XS35</accession>
<evidence type="ECO:0000313" key="1">
    <source>
        <dbReference type="EMBL" id="GAX85865.1"/>
    </source>
</evidence>
<dbReference type="EMBL" id="BEGY01000198">
    <property type="protein sequence ID" value="GAX85865.1"/>
    <property type="molecule type" value="Genomic_DNA"/>
</dbReference>
<protein>
    <submittedName>
        <fullName evidence="1">Uncharacterized protein</fullName>
    </submittedName>
</protein>
<keyword evidence="2" id="KW-1185">Reference proteome</keyword>
<evidence type="ECO:0000313" key="2">
    <source>
        <dbReference type="Proteomes" id="UP000232323"/>
    </source>
</evidence>
<name>A0A250XS35_9CHLO</name>
<reference evidence="1 2" key="1">
    <citation type="submission" date="2017-08" db="EMBL/GenBank/DDBJ databases">
        <title>Acidophilic green algal genome provides insights into adaptation to an acidic environment.</title>
        <authorList>
            <person name="Hirooka S."/>
            <person name="Hirose Y."/>
            <person name="Kanesaki Y."/>
            <person name="Higuchi S."/>
            <person name="Fujiwara T."/>
            <person name="Onuma R."/>
            <person name="Era A."/>
            <person name="Ohbayashi R."/>
            <person name="Uzuka A."/>
            <person name="Nozaki H."/>
            <person name="Yoshikawa H."/>
            <person name="Miyagishima S.Y."/>
        </authorList>
    </citation>
    <scope>NUCLEOTIDE SEQUENCE [LARGE SCALE GENOMIC DNA]</scope>
    <source>
        <strain evidence="1 2">NIES-2499</strain>
    </source>
</reference>
<gene>
    <name evidence="1" type="ORF">CEUSTIGMA_g13281.t1</name>
</gene>
<sequence length="275" mass="30560">MAACAVDAILTAKTWDMNKVTFGELKTLETSSRIVYINYDGKPLYFQTPPMVSPFGVSKFAIDGTDTKKYSIEIAFKNRETSARERMFFEKLQAFDRKVLDTVLENSGTWLKKKHNSLEVIEALYTPCIKVPKDKNGEATDKYAPTFRLSLPMRGMDFMCTTEDATSGLPLNLLDLEQTGAAKQALVTAIVQITGIWIAGGKFGPTARVKHLVIQLNNSILPKCAFEEDDEEVQPTELMEVTVEEVVLVEQIEQPLAPVSKAAKKGKKTQAVTDL</sequence>
<proteinExistence type="predicted"/>
<comment type="caution">
    <text evidence="1">The sequence shown here is derived from an EMBL/GenBank/DDBJ whole genome shotgun (WGS) entry which is preliminary data.</text>
</comment>
<dbReference type="Proteomes" id="UP000232323">
    <property type="component" value="Unassembled WGS sequence"/>
</dbReference>
<dbReference type="AlphaFoldDB" id="A0A250XS35"/>
<organism evidence="1 2">
    <name type="scientific">Chlamydomonas eustigma</name>
    <dbReference type="NCBI Taxonomy" id="1157962"/>
    <lineage>
        <taxon>Eukaryota</taxon>
        <taxon>Viridiplantae</taxon>
        <taxon>Chlorophyta</taxon>
        <taxon>core chlorophytes</taxon>
        <taxon>Chlorophyceae</taxon>
        <taxon>CS clade</taxon>
        <taxon>Chlamydomonadales</taxon>
        <taxon>Chlamydomonadaceae</taxon>
        <taxon>Chlamydomonas</taxon>
    </lineage>
</organism>